<dbReference type="InterPro" id="IPR035986">
    <property type="entry name" value="PKD_dom_sf"/>
</dbReference>
<dbReference type="InterPro" id="IPR003672">
    <property type="entry name" value="CobN/Mg_chltase"/>
</dbReference>
<feature type="domain" description="PKD" evidence="3">
    <location>
        <begin position="418"/>
        <end position="461"/>
    </location>
</feature>
<organism evidence="4 5">
    <name type="scientific">Methanococcoides seepicolus</name>
    <dbReference type="NCBI Taxonomy" id="2828780"/>
    <lineage>
        <taxon>Archaea</taxon>
        <taxon>Methanobacteriati</taxon>
        <taxon>Methanobacteriota</taxon>
        <taxon>Stenosarchaea group</taxon>
        <taxon>Methanomicrobia</taxon>
        <taxon>Methanosarcinales</taxon>
        <taxon>Methanosarcinaceae</taxon>
        <taxon>Methanococcoides</taxon>
    </lineage>
</organism>
<dbReference type="PANTHER" id="PTHR44119:SF4">
    <property type="entry name" value="AEROBIC COBALTOCHELATASE SUBUNIT COBN"/>
    <property type="match status" value="1"/>
</dbReference>
<keyword evidence="2" id="KW-1133">Transmembrane helix</keyword>
<dbReference type="Pfam" id="PF02514">
    <property type="entry name" value="CobN-Mg_chel"/>
    <property type="match status" value="2"/>
</dbReference>
<evidence type="ECO:0000256" key="1">
    <source>
        <dbReference type="SAM" id="MobiDB-lite"/>
    </source>
</evidence>
<feature type="compositionally biased region" description="Polar residues" evidence="1">
    <location>
        <begin position="2034"/>
        <end position="2049"/>
    </location>
</feature>
<dbReference type="PROSITE" id="PS50093">
    <property type="entry name" value="PKD"/>
    <property type="match status" value="1"/>
</dbReference>
<keyword evidence="2" id="KW-0472">Membrane</keyword>
<evidence type="ECO:0000259" key="3">
    <source>
        <dbReference type="PROSITE" id="PS50093"/>
    </source>
</evidence>
<protein>
    <submittedName>
        <fullName evidence="4">Cobaltochelatase subunit CobN</fullName>
        <ecNumber evidence="4">6.6.1.2</ecNumber>
    </submittedName>
</protein>
<dbReference type="FunFam" id="2.60.40.10:FF:000270">
    <property type="entry name" value="Cell surface protein"/>
    <property type="match status" value="1"/>
</dbReference>
<feature type="region of interest" description="Disordered" evidence="1">
    <location>
        <begin position="1989"/>
        <end position="2050"/>
    </location>
</feature>
<keyword evidence="4" id="KW-0436">Ligase</keyword>
<sequence>MVSAEEDEYANMELVGSTISDSETAAYSFVNLPDGFYKIRSVKESQSSMGGTYYYIGERTVIIQDGNTITGAEVVAKSTSETEMDQLKDKIENGTCAGFTGAATVSGTAMFEMMPGTNVAQKNATMGIFRIPVEETLMATATSDSDTAAYSFVNLPDGFYKVRSVKESQSPMGGTYYFIGERTLIIQDGNAITGAEIVAKSTSETEMDQLKDKIENGTCAGFAGTATVSGTAMFEMMPGTNVAQKNATMGIFRIPVEETLMATATSDSDTAAYSFVNLPDGFYKLRSVKESQSPMGGTYYFIGERTVIIQDGNTITGAEVVAKSTSETEMDQLKDKIENGTCAGFTGTATVSGTAMFEMMPGTNVAQKNATMGIFLEELFEKKNAISSEPSVSLPVAAFTANVTSGDAPLTVQFTDLSDNATSWFWDFGNGENSTQQNPVYSYGSVGTYTVTLTVTNARGSDTEIMVDYIATTLPDAYKNKRIVFLVIGSEDTCRVRGAVAEMGMDNVDVYGSYRMDTVESLYTPFNESIDLGQYDIIFITKKGGMSFMGANLKPQVLEMMENKKADAHVIDWNYGVCTVNFTNHSYLRDDETCFYLEDYWNQRYDGNMIRLLTYLSAVDLSKPFSEYDGEIEIEAPVIMPSVAIYHPDADAVFENLESYLEWYEVDDGTHHVYDPDNYTVGVTFFTSWDDDICDDAVKSVINKLEARGINVIPAYRPSVLFTDDAYDFFKKDNEWKVDAFIDLGKGVWIMSSAVKNSEYLQEANVPVINGIIYQGTIEDWENSTTGQDAWFQYQIPIMEIGGEIESIVIGGEVFDETLHAKVIKPIDYQVDWLIDRTVSWMDLQHIANEDKKVAIIYYAHGKAGAMVAGNLDVVPSIPNLLDAMNESGYDLDGMQPNRSEFLELVLQQGRNIGVWAPGELQNMVENYDVELVPVETYMEWFENDIEPEARQSVIDTWGEPPGQEMVYENESGKYFVIPKISVGNILVAPQATRGTSQNDTLLYHDQTMPPSHQFIAFYLWLKNGYEADAVVHFGRHGTQEWLQGKGTSLSSKTCWPAILIQDMPVVYLYEVGGIGEGIMAKRRGNAVMVDHATPAIVSAGLYGNLTLLHDKMHFYETEEDENMVAAYQNSIIDYYADLNFESELNVSADDLREMNKTEFDNFVLHGPVHDYLHEIASEFIPYGLHILGEQMDDQGLLAMVKSMLGENFEEHVAAADLFDDPSDLEPAHSPNGLDELLNAVLVNGTGPLDLLIDRFNITYSSGEFVANTTSDGIGEYDFSIVKDGKYTLYAFTQTGDGWLTGKEHITIENGEALSDVRLNLTKNATGTTNAELEYVIELLEDNPPVPKDTGSGTISGNVTYSPMGSEWGVDDSMVVLQKNNNILDVYVNSSTNKYTFQNLPDGTYVVTALYHSVSQYGDSWYIATNNVKIQDGAATNLDINMETDVSGDSQDLICFLGQVSGQTYSIETGTEEPECNVVLIQRLSDEQMHVVDDLNLAVQHAENIRGCIIEIPAMLDALEGKYVPPALGDDPLRSPEVLPTGKNFYAFNPNIVPTEESWNVANTLVDAFLTEWNQTHGDYPRKVGFVLWSGESMRHKGVMESEILYMMGVRPVWDSSGKVVGVELIPEEELGRPRIDAVVTMTGIYRDNWKWQVQLMDRGARLAAQANNSSYPNYIRENSDTIYNTLMATGNYTEEDARKISQCRVFGPDEGSWGAGGFRKAVTATGTWEDESKIANLYINSMSYAYGDNIWGNLDSEVFREVLSNTEAVMFSRSGNDGRGSGSVVFDHVYEFFGGLGMGVREVSGETPEMYIVNLKNPDEAVVETLGEFLTRDLRAKYWNPKWIEGMMEHDYSGASEIESVLEDFAGLGFTLPDEITDDMWKEFYDVYVQDKYDLGLEEWFDEENPWARQSMNSMMIEVIRKDYWDASDEVLQNLVKEYVESVVENGVTCCHHTCGNPLLDEYLQGVMSVPGVVSKETMDEYNRLMQEATQRDTPSSGSSTHSSSSSSGTTASASIVGSTSNQTMVNDGGYGTTTDQATESSQQNTPDNYVEGYEMTKESTTSDSASSSTSFSGADILGSVLVILAVGAISIGFRRRRI</sequence>
<proteinExistence type="predicted"/>
<keyword evidence="2" id="KW-0812">Transmembrane</keyword>
<dbReference type="InterPro" id="IPR022409">
    <property type="entry name" value="PKD/Chitinase_dom"/>
</dbReference>
<dbReference type="EC" id="6.6.1.2" evidence="4"/>
<reference evidence="4" key="1">
    <citation type="journal article" date="2021" name="mSystems">
        <title>Bacteria and Archaea Synergistically Convert Glycine Betaine to Biogenic Methane in the Formosa Cold Seep of the South China Sea.</title>
        <authorList>
            <person name="Li L."/>
            <person name="Zhang W."/>
            <person name="Zhang S."/>
            <person name="Song L."/>
            <person name="Sun Q."/>
            <person name="Zhang H."/>
            <person name="Xiang H."/>
            <person name="Dong X."/>
        </authorList>
    </citation>
    <scope>NUCLEOTIDE SEQUENCE</scope>
    <source>
        <strain evidence="4">LLY</strain>
    </source>
</reference>
<keyword evidence="5" id="KW-1185">Reference proteome</keyword>
<dbReference type="EMBL" id="JAGSOI010000058">
    <property type="protein sequence ID" value="MCM1987588.1"/>
    <property type="molecule type" value="Genomic_DNA"/>
</dbReference>
<gene>
    <name evidence="4" type="ORF">KDK67_11465</name>
</gene>
<evidence type="ECO:0000256" key="2">
    <source>
        <dbReference type="SAM" id="Phobius"/>
    </source>
</evidence>
<dbReference type="InterPro" id="IPR000601">
    <property type="entry name" value="PKD_dom"/>
</dbReference>
<accession>A0A9E4ZGR4</accession>
<dbReference type="Gene3D" id="2.60.40.10">
    <property type="entry name" value="Immunoglobulins"/>
    <property type="match status" value="1"/>
</dbReference>
<dbReference type="Pfam" id="PF18911">
    <property type="entry name" value="PKD_4"/>
    <property type="match status" value="1"/>
</dbReference>
<feature type="compositionally biased region" description="Low complexity" evidence="1">
    <location>
        <begin position="1997"/>
        <end position="2022"/>
    </location>
</feature>
<dbReference type="Gene3D" id="2.60.40.1120">
    <property type="entry name" value="Carboxypeptidase-like, regulatory domain"/>
    <property type="match status" value="1"/>
</dbReference>
<dbReference type="Proteomes" id="UP001056766">
    <property type="component" value="Unassembled WGS sequence"/>
</dbReference>
<name>A0A9E4ZGR4_9EURY</name>
<comment type="caution">
    <text evidence="4">The sequence shown here is derived from an EMBL/GenBank/DDBJ whole genome shotgun (WGS) entry which is preliminary data.</text>
</comment>
<evidence type="ECO:0000313" key="5">
    <source>
        <dbReference type="Proteomes" id="UP001056766"/>
    </source>
</evidence>
<dbReference type="SMART" id="SM00089">
    <property type="entry name" value="PKD"/>
    <property type="match status" value="1"/>
</dbReference>
<dbReference type="CDD" id="cd00146">
    <property type="entry name" value="PKD"/>
    <property type="match status" value="1"/>
</dbReference>
<dbReference type="GO" id="GO:0051116">
    <property type="term" value="F:cobaltochelatase activity"/>
    <property type="evidence" value="ECO:0007669"/>
    <property type="project" value="UniProtKB-EC"/>
</dbReference>
<dbReference type="RefSeq" id="WP_250868938.1">
    <property type="nucleotide sequence ID" value="NZ_JAGSOI010000058.1"/>
</dbReference>
<dbReference type="PANTHER" id="PTHR44119">
    <property type="entry name" value="MAGNESIUM-CHELATASE SUBUNIT CHLH, CHLOROPLASTIC"/>
    <property type="match status" value="1"/>
</dbReference>
<evidence type="ECO:0000313" key="4">
    <source>
        <dbReference type="EMBL" id="MCM1987588.1"/>
    </source>
</evidence>
<reference evidence="4" key="2">
    <citation type="submission" date="2021-04" db="EMBL/GenBank/DDBJ databases">
        <authorList>
            <person name="Dong X."/>
        </authorList>
    </citation>
    <scope>NUCLEOTIDE SEQUENCE</scope>
    <source>
        <strain evidence="4">LLY</strain>
    </source>
</reference>
<dbReference type="CDD" id="cd10150">
    <property type="entry name" value="CobN_like"/>
    <property type="match status" value="1"/>
</dbReference>
<feature type="transmembrane region" description="Helical" evidence="2">
    <location>
        <begin position="2078"/>
        <end position="2095"/>
    </location>
</feature>
<dbReference type="SUPFAM" id="SSF49299">
    <property type="entry name" value="PKD domain"/>
    <property type="match status" value="1"/>
</dbReference>
<dbReference type="InterPro" id="IPR013783">
    <property type="entry name" value="Ig-like_fold"/>
</dbReference>